<feature type="region of interest" description="Disordered" evidence="1">
    <location>
        <begin position="18"/>
        <end position="126"/>
    </location>
</feature>
<accession>A0ABU0ZLD3</accession>
<keyword evidence="3" id="KW-1185">Reference proteome</keyword>
<protein>
    <submittedName>
        <fullName evidence="2">Uncharacterized protein</fullName>
    </submittedName>
</protein>
<feature type="compositionally biased region" description="Low complexity" evidence="1">
    <location>
        <begin position="102"/>
        <end position="118"/>
    </location>
</feature>
<comment type="caution">
    <text evidence="2">The sequence shown here is derived from an EMBL/GenBank/DDBJ whole genome shotgun (WGS) entry which is preliminary data.</text>
</comment>
<evidence type="ECO:0000256" key="1">
    <source>
        <dbReference type="SAM" id="MobiDB-lite"/>
    </source>
</evidence>
<dbReference type="EMBL" id="JAVHUY010000025">
    <property type="protein sequence ID" value="MDQ7907861.1"/>
    <property type="molecule type" value="Genomic_DNA"/>
</dbReference>
<name>A0ABU0ZLD3_9ACTN</name>
<gene>
    <name evidence="2" type="ORF">RB614_25385</name>
</gene>
<dbReference type="RefSeq" id="WP_308715128.1">
    <property type="nucleotide sequence ID" value="NZ_JAVHUY010000025.1"/>
</dbReference>
<proteinExistence type="predicted"/>
<dbReference type="Proteomes" id="UP001230908">
    <property type="component" value="Unassembled WGS sequence"/>
</dbReference>
<organism evidence="2 3">
    <name type="scientific">Phytohabitans maris</name>
    <dbReference type="NCBI Taxonomy" id="3071409"/>
    <lineage>
        <taxon>Bacteria</taxon>
        <taxon>Bacillati</taxon>
        <taxon>Actinomycetota</taxon>
        <taxon>Actinomycetes</taxon>
        <taxon>Micromonosporales</taxon>
        <taxon>Micromonosporaceae</taxon>
    </lineage>
</organism>
<reference evidence="2 3" key="1">
    <citation type="submission" date="2023-08" db="EMBL/GenBank/DDBJ databases">
        <title>Phytohabitans sansha sp. nov., isolated from marine sediment.</title>
        <authorList>
            <person name="Zhao Y."/>
            <person name="Yi K."/>
        </authorList>
    </citation>
    <scope>NUCLEOTIDE SEQUENCE [LARGE SCALE GENOMIC DNA]</scope>
    <source>
        <strain evidence="2 3">ZYX-F-186</strain>
    </source>
</reference>
<evidence type="ECO:0000313" key="3">
    <source>
        <dbReference type="Proteomes" id="UP001230908"/>
    </source>
</evidence>
<sequence length="126" mass="12759">MIATGACTGLSACAAASSSPVRPRLPLCTRGVSGLSTRRMAPAASSAKSRQSRYAPAWTSRGRPAPYTTSTVRATPAEATKKITECQAGRRVPRSRYPISPAHTAASSSAAAGTGAHGCTPPCSVA</sequence>
<evidence type="ECO:0000313" key="2">
    <source>
        <dbReference type="EMBL" id="MDQ7907861.1"/>
    </source>
</evidence>